<organism evidence="2 3">
    <name type="scientific">Protochlamydia amoebophila (strain UWE25)</name>
    <dbReference type="NCBI Taxonomy" id="264201"/>
    <lineage>
        <taxon>Bacteria</taxon>
        <taxon>Pseudomonadati</taxon>
        <taxon>Chlamydiota</taxon>
        <taxon>Chlamydiia</taxon>
        <taxon>Parachlamydiales</taxon>
        <taxon>Parachlamydiaceae</taxon>
        <taxon>Candidatus Protochlamydia</taxon>
    </lineage>
</organism>
<dbReference type="eggNOG" id="COG1357">
    <property type="taxonomic scope" value="Bacteria"/>
</dbReference>
<accession>Q6MD96</accession>
<evidence type="ECO:0000313" key="2">
    <source>
        <dbReference type="EMBL" id="CAF23453.1"/>
    </source>
</evidence>
<protein>
    <recommendedName>
        <fullName evidence="1">F-box domain-containing protein</fullName>
    </recommendedName>
</protein>
<dbReference type="InterPro" id="IPR036322">
    <property type="entry name" value="WD40_repeat_dom_sf"/>
</dbReference>
<feature type="domain" description="F-box" evidence="1">
    <location>
        <begin position="29"/>
        <end position="69"/>
    </location>
</feature>
<dbReference type="SMART" id="SM00256">
    <property type="entry name" value="FBOX"/>
    <property type="match status" value="1"/>
</dbReference>
<evidence type="ECO:0000313" key="3">
    <source>
        <dbReference type="Proteomes" id="UP000000529"/>
    </source>
</evidence>
<dbReference type="SUPFAM" id="SSF50978">
    <property type="entry name" value="WD40 repeat-like"/>
    <property type="match status" value="1"/>
</dbReference>
<dbReference type="InterPro" id="IPR001646">
    <property type="entry name" value="5peptide_repeat"/>
</dbReference>
<dbReference type="KEGG" id="pcu:PC_RS03510"/>
<dbReference type="SUPFAM" id="SSF141571">
    <property type="entry name" value="Pentapeptide repeat-like"/>
    <property type="match status" value="1"/>
</dbReference>
<sequence length="915" mass="106313">MLLPCNIVTNINSTIFVDNEQNPLFPSPLAIKIGLEIFKYLESLDRGQARLVCRTWKQLINKVDIIENYNISLKSSAGVRQEATHYLQNPEKLKAEQRFLLTIIRLSKDCIKIKVAAANALMILKKTNFSFIGSDFRGIQAPGVRLTRAILDKANFSGANLEGADFTACSLEDAILDGAELKDVQFGQLPYLNHQKNVLAMAVSPNGKHLASVDQNNFYVWNLETFEVEKQLLEIESPQQNFLQFFQNGQFLFKATSRKGGKTPHKARIEIWKITPLEMISQSIIGDNDSFLLLALTQDEKTLISVAVKDDEEFSNGKTEICLWQIDFSEQNLPQLTLVRKKITKGLAQECSYAPKTSIIALYVLEKSCIEFYSLPDLEIKQEKTLRRLLGEKGKFISNMIFTPQENQLIINILTGIDKIDSKVKSKVYFWNIKNKQKKFLFFEEHPIKNLHFLPDSSQIAYFTVYNHNATFFHIRDKNFKLKFRERFNSNDILGSKILGFISNSQFIFRPKIKQISITPLKTFVGKKELPLSIHDMYFFTNEQTISAWHYAYDLHYSSEDFFFKIIENKLYSYQIFNGKNLGYKNLPIHFSKPILNWNCQLSSDAQYCIRTYPSKSNGENKITISQVENEEIQASYTGSFLSYFLSKNNRYLVFIYQNQLKLIEIDFKKYDQLVDVDSTEQKPTVFCPFLLSKEKIEHTFSDPLFPITTLALRSVETGQISLWEINWETQQIQELIQWSTELPSTNFNWLGQSKFYFQQSNFYFKKNKQTLGIWNKKTRRKQTIKFKNKLIDFVISQNGLWMVTIEKLVSSMNESVFSKNKSKFCLWNLDQKKKLDQFILPFGQSMIQLSPDGKFLIVNHRIDFAELSVRKVKKGKFHLLWKTPHYLNVKKLSLKNTQNLDKINALLLSQLQNE</sequence>
<dbReference type="Proteomes" id="UP000000529">
    <property type="component" value="Chromosome"/>
</dbReference>
<dbReference type="Gene3D" id="2.160.20.80">
    <property type="entry name" value="E3 ubiquitin-protein ligase SopA"/>
    <property type="match status" value="1"/>
</dbReference>
<dbReference type="InterPro" id="IPR015943">
    <property type="entry name" value="WD40/YVTN_repeat-like_dom_sf"/>
</dbReference>
<evidence type="ECO:0000259" key="1">
    <source>
        <dbReference type="SMART" id="SM00256"/>
    </source>
</evidence>
<reference evidence="2 3" key="1">
    <citation type="journal article" date="2004" name="Science">
        <title>Illuminating the evolutionary history of chlamydiae.</title>
        <authorList>
            <person name="Horn M."/>
            <person name="Collingro A."/>
            <person name="Schmitz-Esser S."/>
            <person name="Beier C.L."/>
            <person name="Purkhold U."/>
            <person name="Fartmann B."/>
            <person name="Brandt P."/>
            <person name="Nyakatura G.J."/>
            <person name="Droege M."/>
            <person name="Frishman D."/>
            <person name="Rattei T."/>
            <person name="Mewes H."/>
            <person name="Wagner M."/>
        </authorList>
    </citation>
    <scope>NUCLEOTIDE SEQUENCE [LARGE SCALE GENOMIC DNA]</scope>
    <source>
        <strain evidence="2 3">UWE25</strain>
    </source>
</reference>
<keyword evidence="3" id="KW-1185">Reference proteome</keyword>
<dbReference type="EMBL" id="BX908798">
    <property type="protein sequence ID" value="CAF23453.1"/>
    <property type="molecule type" value="Genomic_DNA"/>
</dbReference>
<dbReference type="SUPFAM" id="SSF81383">
    <property type="entry name" value="F-box domain"/>
    <property type="match status" value="1"/>
</dbReference>
<dbReference type="Pfam" id="PF00646">
    <property type="entry name" value="F-box"/>
    <property type="match status" value="1"/>
</dbReference>
<dbReference type="InterPro" id="IPR036047">
    <property type="entry name" value="F-box-like_dom_sf"/>
</dbReference>
<dbReference type="Pfam" id="PF00805">
    <property type="entry name" value="Pentapeptide"/>
    <property type="match status" value="1"/>
</dbReference>
<dbReference type="Gene3D" id="1.20.1280.50">
    <property type="match status" value="1"/>
</dbReference>
<dbReference type="OrthoDB" id="422057at2"/>
<dbReference type="SUPFAM" id="SSF82171">
    <property type="entry name" value="DPP6 N-terminal domain-like"/>
    <property type="match status" value="1"/>
</dbReference>
<dbReference type="InterPro" id="IPR001810">
    <property type="entry name" value="F-box_dom"/>
</dbReference>
<name>Q6MD96_PARUW</name>
<proteinExistence type="predicted"/>
<dbReference type="Gene3D" id="2.130.10.10">
    <property type="entry name" value="YVTN repeat-like/Quinoprotein amine dehydrogenase"/>
    <property type="match status" value="1"/>
</dbReference>
<gene>
    <name evidence="2" type="ORF">PC_RS03510</name>
</gene>
<dbReference type="RefSeq" id="WP_011175279.1">
    <property type="nucleotide sequence ID" value="NC_005861.2"/>
</dbReference>
<dbReference type="STRING" id="264201.pc0729"/>
<dbReference type="HOGENOM" id="CLU_331164_0_0_0"/>
<dbReference type="AlphaFoldDB" id="Q6MD96"/>